<dbReference type="GO" id="GO:0030246">
    <property type="term" value="F:carbohydrate binding"/>
    <property type="evidence" value="ECO:0007669"/>
    <property type="project" value="UniProtKB-KW"/>
</dbReference>
<evidence type="ECO:0000256" key="1">
    <source>
        <dbReference type="ARBA" id="ARBA00022729"/>
    </source>
</evidence>
<dbReference type="PANTHER" id="PTHR47976">
    <property type="entry name" value="G-TYPE LECTIN S-RECEPTOR-LIKE SERINE/THREONINE-PROTEIN KINASE SD2-5"/>
    <property type="match status" value="1"/>
</dbReference>
<gene>
    <name evidence="4" type="ORF">BVC80_1567g8</name>
</gene>
<sequence>METRVSFCSIAYIFLVLLLLSETCIAAVREKGQIYPGFQGGCNFVSVSCCYISTSRVIWTANRDSLIRSLDKFVFDKSGNVYLESGGSKVWSTDTADKGVTSMELQDSGNLVLIGENHSPIWQSFSHPTDTLLLGEVLLYAGFPTPQPYWSIKKENRRTINEVGGNVYSASLVSNSWRFFERNKGLLRQFIFSANSDSNVTRAAVLDSDGLFSFYNLQSGGSVAEKMKIPLDPCSTPESCSPYYVCSGDKCCKIFKIALDRTRARVRAIGRLWRFCGAERKLTDEACIVSIPAEGVRLVVI</sequence>
<feature type="chain" id="PRO_5012532615" evidence="2">
    <location>
        <begin position="27"/>
        <end position="301"/>
    </location>
</feature>
<dbReference type="SUPFAM" id="SSF51110">
    <property type="entry name" value="alpha-D-mannose-specific plant lectins"/>
    <property type="match status" value="1"/>
</dbReference>
<evidence type="ECO:0000313" key="5">
    <source>
        <dbReference type="Proteomes" id="UP000195402"/>
    </source>
</evidence>
<accession>A0A200QTR1</accession>
<dbReference type="PROSITE" id="PS50927">
    <property type="entry name" value="BULB_LECTIN"/>
    <property type="match status" value="1"/>
</dbReference>
<dbReference type="STRING" id="56857.A0A200QTR1"/>
<organism evidence="4 5">
    <name type="scientific">Macleaya cordata</name>
    <name type="common">Five-seeded plume-poppy</name>
    <name type="synonym">Bocconia cordata</name>
    <dbReference type="NCBI Taxonomy" id="56857"/>
    <lineage>
        <taxon>Eukaryota</taxon>
        <taxon>Viridiplantae</taxon>
        <taxon>Streptophyta</taxon>
        <taxon>Embryophyta</taxon>
        <taxon>Tracheophyta</taxon>
        <taxon>Spermatophyta</taxon>
        <taxon>Magnoliopsida</taxon>
        <taxon>Ranunculales</taxon>
        <taxon>Papaveraceae</taxon>
        <taxon>Papaveroideae</taxon>
        <taxon>Macleaya</taxon>
    </lineage>
</organism>
<evidence type="ECO:0000259" key="3">
    <source>
        <dbReference type="PROSITE" id="PS50927"/>
    </source>
</evidence>
<reference evidence="4 5" key="1">
    <citation type="journal article" date="2017" name="Mol. Plant">
        <title>The Genome of Medicinal Plant Macleaya cordata Provides New Insights into Benzylisoquinoline Alkaloids Metabolism.</title>
        <authorList>
            <person name="Liu X."/>
            <person name="Liu Y."/>
            <person name="Huang P."/>
            <person name="Ma Y."/>
            <person name="Qing Z."/>
            <person name="Tang Q."/>
            <person name="Cao H."/>
            <person name="Cheng P."/>
            <person name="Zheng Y."/>
            <person name="Yuan Z."/>
            <person name="Zhou Y."/>
            <person name="Liu J."/>
            <person name="Tang Z."/>
            <person name="Zhuo Y."/>
            <person name="Zhang Y."/>
            <person name="Yu L."/>
            <person name="Huang J."/>
            <person name="Yang P."/>
            <person name="Peng Q."/>
            <person name="Zhang J."/>
            <person name="Jiang W."/>
            <person name="Zhang Z."/>
            <person name="Lin K."/>
            <person name="Ro D.K."/>
            <person name="Chen X."/>
            <person name="Xiong X."/>
            <person name="Shang Y."/>
            <person name="Huang S."/>
            <person name="Zeng J."/>
        </authorList>
    </citation>
    <scope>NUCLEOTIDE SEQUENCE [LARGE SCALE GENOMIC DNA]</scope>
    <source>
        <strain evidence="5">cv. BLH2017</strain>
        <tissue evidence="4">Root</tissue>
    </source>
</reference>
<feature type="signal peptide" evidence="2">
    <location>
        <begin position="1"/>
        <end position="26"/>
    </location>
</feature>
<dbReference type="InterPro" id="IPR051343">
    <property type="entry name" value="G-type_lectin_kinases/EP1-like"/>
</dbReference>
<name>A0A200QTR1_MACCD</name>
<keyword evidence="5" id="KW-1185">Reference proteome</keyword>
<dbReference type="EMBL" id="MVGT01001083">
    <property type="protein sequence ID" value="OVA13856.1"/>
    <property type="molecule type" value="Genomic_DNA"/>
</dbReference>
<dbReference type="CDD" id="cd00028">
    <property type="entry name" value="B_lectin"/>
    <property type="match status" value="1"/>
</dbReference>
<dbReference type="InterPro" id="IPR036426">
    <property type="entry name" value="Bulb-type_lectin_dom_sf"/>
</dbReference>
<dbReference type="Gene3D" id="2.90.10.10">
    <property type="entry name" value="Bulb-type lectin domain"/>
    <property type="match status" value="1"/>
</dbReference>
<dbReference type="Pfam" id="PF01453">
    <property type="entry name" value="B_lectin"/>
    <property type="match status" value="1"/>
</dbReference>
<dbReference type="PANTHER" id="PTHR47976:SF115">
    <property type="entry name" value="RECEPTOR-LIKE SERINE_THREONINE-PROTEIN KINASE"/>
    <property type="match status" value="1"/>
</dbReference>
<comment type="caution">
    <text evidence="4">The sequence shown here is derived from an EMBL/GenBank/DDBJ whole genome shotgun (WGS) entry which is preliminary data.</text>
</comment>
<protein>
    <submittedName>
        <fullName evidence="4">Bulb-type lectin domain</fullName>
    </submittedName>
</protein>
<dbReference type="Proteomes" id="UP000195402">
    <property type="component" value="Unassembled WGS sequence"/>
</dbReference>
<evidence type="ECO:0000256" key="2">
    <source>
        <dbReference type="SAM" id="SignalP"/>
    </source>
</evidence>
<keyword evidence="4" id="KW-0430">Lectin</keyword>
<proteinExistence type="predicted"/>
<evidence type="ECO:0000313" key="4">
    <source>
        <dbReference type="EMBL" id="OVA13856.1"/>
    </source>
</evidence>
<dbReference type="InterPro" id="IPR001480">
    <property type="entry name" value="Bulb-type_lectin_dom"/>
</dbReference>
<feature type="domain" description="Bulb-type lectin" evidence="3">
    <location>
        <begin position="1"/>
        <end position="126"/>
    </location>
</feature>
<dbReference type="OrthoDB" id="1668230at2759"/>
<dbReference type="InParanoid" id="A0A200QTR1"/>
<dbReference type="AlphaFoldDB" id="A0A200QTR1"/>
<dbReference type="SMART" id="SM00108">
    <property type="entry name" value="B_lectin"/>
    <property type="match status" value="1"/>
</dbReference>
<keyword evidence="1 2" id="KW-0732">Signal</keyword>